<sequence>MDILATLLQQNIYTVIAHPPAGFEVAYASDIEGYERFRGWILRYDPLTEEWTLLVASQEVGIDEFIRLRREFKQG</sequence>
<accession>X1DEW4</accession>
<evidence type="ECO:0000313" key="1">
    <source>
        <dbReference type="EMBL" id="GAH18747.1"/>
    </source>
</evidence>
<organism evidence="1">
    <name type="scientific">marine sediment metagenome</name>
    <dbReference type="NCBI Taxonomy" id="412755"/>
    <lineage>
        <taxon>unclassified sequences</taxon>
        <taxon>metagenomes</taxon>
        <taxon>ecological metagenomes</taxon>
    </lineage>
</organism>
<dbReference type="AlphaFoldDB" id="X1DEW4"/>
<protein>
    <submittedName>
        <fullName evidence="1">Uncharacterized protein</fullName>
    </submittedName>
</protein>
<gene>
    <name evidence="1" type="ORF">S03H2_06461</name>
</gene>
<name>X1DEW4_9ZZZZ</name>
<reference evidence="1" key="1">
    <citation type="journal article" date="2014" name="Front. Microbiol.">
        <title>High frequency of phylogenetically diverse reductive dehalogenase-homologous genes in deep subseafloor sedimentary metagenomes.</title>
        <authorList>
            <person name="Kawai M."/>
            <person name="Futagami T."/>
            <person name="Toyoda A."/>
            <person name="Takaki Y."/>
            <person name="Nishi S."/>
            <person name="Hori S."/>
            <person name="Arai W."/>
            <person name="Tsubouchi T."/>
            <person name="Morono Y."/>
            <person name="Uchiyama I."/>
            <person name="Ito T."/>
            <person name="Fujiyama A."/>
            <person name="Inagaki F."/>
            <person name="Takami H."/>
        </authorList>
    </citation>
    <scope>NUCLEOTIDE SEQUENCE</scope>
    <source>
        <strain evidence="1">Expedition CK06-06</strain>
    </source>
</reference>
<comment type="caution">
    <text evidence="1">The sequence shown here is derived from an EMBL/GenBank/DDBJ whole genome shotgun (WGS) entry which is preliminary data.</text>
</comment>
<proteinExistence type="predicted"/>
<dbReference type="EMBL" id="BARU01002831">
    <property type="protein sequence ID" value="GAH18747.1"/>
    <property type="molecule type" value="Genomic_DNA"/>
</dbReference>